<reference evidence="2" key="1">
    <citation type="submission" date="2021-02" db="EMBL/GenBank/DDBJ databases">
        <authorList>
            <person name="Palmer J.M."/>
        </authorList>
    </citation>
    <scope>NUCLEOTIDE SEQUENCE</scope>
    <source>
        <strain evidence="2">SCRP734</strain>
    </source>
</reference>
<feature type="region of interest" description="Disordered" evidence="1">
    <location>
        <begin position="1"/>
        <end position="24"/>
    </location>
</feature>
<evidence type="ECO:0000313" key="2">
    <source>
        <dbReference type="EMBL" id="KAG7375457.1"/>
    </source>
</evidence>
<gene>
    <name evidence="2" type="ORF">PHYPSEUDO_001136</name>
</gene>
<name>A0A8T1V2E2_9STRA</name>
<dbReference type="Proteomes" id="UP000694044">
    <property type="component" value="Unassembled WGS sequence"/>
</dbReference>
<keyword evidence="3" id="KW-1185">Reference proteome</keyword>
<accession>A0A8T1V2E2</accession>
<comment type="caution">
    <text evidence="2">The sequence shown here is derived from an EMBL/GenBank/DDBJ whole genome shotgun (WGS) entry which is preliminary data.</text>
</comment>
<protein>
    <submittedName>
        <fullName evidence="2">Uncharacterized protein</fullName>
    </submittedName>
</protein>
<dbReference type="AlphaFoldDB" id="A0A8T1V2E2"/>
<evidence type="ECO:0000313" key="3">
    <source>
        <dbReference type="Proteomes" id="UP000694044"/>
    </source>
</evidence>
<sequence length="104" mass="11112">MAAAGEPESLQRQDPRGRMGLAEAACPCQQRASVRRFKRLATTGTTASTSWLALGPQQAREYRRSHRRAAPGHPASEVTGGSARRVCIEGQRSISAVLGSRVPA</sequence>
<dbReference type="EMBL" id="JAGDFM010001159">
    <property type="protein sequence ID" value="KAG7375457.1"/>
    <property type="molecule type" value="Genomic_DNA"/>
</dbReference>
<proteinExistence type="predicted"/>
<organism evidence="2 3">
    <name type="scientific">Phytophthora pseudosyringae</name>
    <dbReference type="NCBI Taxonomy" id="221518"/>
    <lineage>
        <taxon>Eukaryota</taxon>
        <taxon>Sar</taxon>
        <taxon>Stramenopiles</taxon>
        <taxon>Oomycota</taxon>
        <taxon>Peronosporomycetes</taxon>
        <taxon>Peronosporales</taxon>
        <taxon>Peronosporaceae</taxon>
        <taxon>Phytophthora</taxon>
    </lineage>
</organism>
<evidence type="ECO:0000256" key="1">
    <source>
        <dbReference type="SAM" id="MobiDB-lite"/>
    </source>
</evidence>
<feature type="region of interest" description="Disordered" evidence="1">
    <location>
        <begin position="55"/>
        <end position="82"/>
    </location>
</feature>